<evidence type="ECO:0000256" key="2">
    <source>
        <dbReference type="ARBA" id="ARBA00022898"/>
    </source>
</evidence>
<dbReference type="SUPFAM" id="SSF53383">
    <property type="entry name" value="PLP-dependent transferases"/>
    <property type="match status" value="1"/>
</dbReference>
<dbReference type="PANTHER" id="PTHR43525">
    <property type="entry name" value="PROTEIN MALY"/>
    <property type="match status" value="1"/>
</dbReference>
<evidence type="ECO:0000313" key="4">
    <source>
        <dbReference type="Proteomes" id="UP001458415"/>
    </source>
</evidence>
<dbReference type="Gene3D" id="3.90.1150.10">
    <property type="entry name" value="Aspartate Aminotransferase, domain 1"/>
    <property type="match status" value="1"/>
</dbReference>
<comment type="cofactor">
    <cofactor evidence="1">
        <name>pyridoxal 5'-phosphate</name>
        <dbReference type="ChEBI" id="CHEBI:597326"/>
    </cofactor>
</comment>
<comment type="caution">
    <text evidence="3">The sequence shown here is derived from an EMBL/GenBank/DDBJ whole genome shotgun (WGS) entry which is preliminary data.</text>
</comment>
<keyword evidence="4" id="KW-1185">Reference proteome</keyword>
<sequence length="87" mass="9095">RLLAELLAAHLPAVAHRPGRATYLAWLDCRALGLGDDPAQVFLDRGRIALNSGLPFGTGGAGHVRLNLGTSPELITEAVRRMAVAAG</sequence>
<dbReference type="InterPro" id="IPR015422">
    <property type="entry name" value="PyrdxlP-dep_Trfase_small"/>
</dbReference>
<dbReference type="PANTHER" id="PTHR43525:SF2">
    <property type="entry name" value="CYSTATHIONINE BETA-LYASE-RELATED"/>
    <property type="match status" value="1"/>
</dbReference>
<proteinExistence type="predicted"/>
<dbReference type="GO" id="GO:0008483">
    <property type="term" value="F:transaminase activity"/>
    <property type="evidence" value="ECO:0007669"/>
    <property type="project" value="UniProtKB-KW"/>
</dbReference>
<dbReference type="Proteomes" id="UP001458415">
    <property type="component" value="Unassembled WGS sequence"/>
</dbReference>
<dbReference type="EMBL" id="JBEPCU010001870">
    <property type="protein sequence ID" value="MER6984538.1"/>
    <property type="molecule type" value="Genomic_DNA"/>
</dbReference>
<keyword evidence="2" id="KW-0663">Pyridoxal phosphate</keyword>
<feature type="non-terminal residue" evidence="3">
    <location>
        <position position="1"/>
    </location>
</feature>
<reference evidence="3 4" key="1">
    <citation type="submission" date="2024-06" db="EMBL/GenBank/DDBJ databases">
        <title>The Natural Products Discovery Center: Release of the First 8490 Sequenced Strains for Exploring Actinobacteria Biosynthetic Diversity.</title>
        <authorList>
            <person name="Kalkreuter E."/>
            <person name="Kautsar S.A."/>
            <person name="Yang D."/>
            <person name="Bader C.D."/>
            <person name="Teijaro C.N."/>
            <person name="Fluegel L."/>
            <person name="Davis C.M."/>
            <person name="Simpson J.R."/>
            <person name="Lauterbach L."/>
            <person name="Steele A.D."/>
            <person name="Gui C."/>
            <person name="Meng S."/>
            <person name="Li G."/>
            <person name="Viehrig K."/>
            <person name="Ye F."/>
            <person name="Su P."/>
            <person name="Kiefer A.F."/>
            <person name="Nichols A."/>
            <person name="Cepeda A.J."/>
            <person name="Yan W."/>
            <person name="Fan B."/>
            <person name="Jiang Y."/>
            <person name="Adhikari A."/>
            <person name="Zheng C.-J."/>
            <person name="Schuster L."/>
            <person name="Cowan T.M."/>
            <person name="Smanski M.J."/>
            <person name="Chevrette M.G."/>
            <person name="De Carvalho L.P.S."/>
            <person name="Shen B."/>
        </authorList>
    </citation>
    <scope>NUCLEOTIDE SEQUENCE [LARGE SCALE GENOMIC DNA]</scope>
    <source>
        <strain evidence="3 4">NPDC000634</strain>
    </source>
</reference>
<protein>
    <submittedName>
        <fullName evidence="3">Pyridoxal phosphate-dependent aminotransferase</fullName>
    </submittedName>
</protein>
<keyword evidence="3" id="KW-0808">Transferase</keyword>
<evidence type="ECO:0000256" key="1">
    <source>
        <dbReference type="ARBA" id="ARBA00001933"/>
    </source>
</evidence>
<keyword evidence="3" id="KW-0032">Aminotransferase</keyword>
<evidence type="ECO:0000313" key="3">
    <source>
        <dbReference type="EMBL" id="MER6984538.1"/>
    </source>
</evidence>
<gene>
    <name evidence="3" type="ORF">ABT317_48240</name>
</gene>
<dbReference type="InterPro" id="IPR051798">
    <property type="entry name" value="Class-II_PLP-Dep_Aminotrans"/>
</dbReference>
<accession>A0ABV1WK31</accession>
<organism evidence="3 4">
    <name type="scientific">Streptomyces carpinensis</name>
    <dbReference type="NCBI Taxonomy" id="66369"/>
    <lineage>
        <taxon>Bacteria</taxon>
        <taxon>Bacillati</taxon>
        <taxon>Actinomycetota</taxon>
        <taxon>Actinomycetes</taxon>
        <taxon>Kitasatosporales</taxon>
        <taxon>Streptomycetaceae</taxon>
        <taxon>Streptomyces</taxon>
    </lineage>
</organism>
<dbReference type="InterPro" id="IPR015424">
    <property type="entry name" value="PyrdxlP-dep_Trfase"/>
</dbReference>
<name>A0ABV1WK31_9ACTN</name>